<accession>A0A840BVY3</accession>
<evidence type="ECO:0000313" key="1">
    <source>
        <dbReference type="EMBL" id="MBB4016733.1"/>
    </source>
</evidence>
<keyword evidence="2" id="KW-1185">Reference proteome</keyword>
<sequence>MSGGERDLRKRVAALERRLGALLLVGTVEETRGAQVKVRFDDEGAAGGPFVSPFLAQAASAGKNGQGVSRYTRMGKGEPAIVMSPGGEIGAHSRVLPGGHVEDFPSPGSAEEHGEIITIGNATIAIKDGEIQLQVADTVFVVTAERIELKRGASSFVLTDAAVTLTAQQFRGVKA</sequence>
<dbReference type="EMBL" id="JACIEN010000001">
    <property type="protein sequence ID" value="MBB4016733.1"/>
    <property type="molecule type" value="Genomic_DNA"/>
</dbReference>
<gene>
    <name evidence="1" type="ORF">GGR16_001739</name>
</gene>
<dbReference type="Proteomes" id="UP000577362">
    <property type="component" value="Unassembled WGS sequence"/>
</dbReference>
<evidence type="ECO:0000313" key="2">
    <source>
        <dbReference type="Proteomes" id="UP000577362"/>
    </source>
</evidence>
<proteinExistence type="predicted"/>
<reference evidence="1 2" key="1">
    <citation type="submission" date="2020-08" db="EMBL/GenBank/DDBJ databases">
        <title>Genomic Encyclopedia of Type Strains, Phase IV (KMG-IV): sequencing the most valuable type-strain genomes for metagenomic binning, comparative biology and taxonomic classification.</title>
        <authorList>
            <person name="Goeker M."/>
        </authorList>
    </citation>
    <scope>NUCLEOTIDE SEQUENCE [LARGE SCALE GENOMIC DNA]</scope>
    <source>
        <strain evidence="1 2">DSM 103737</strain>
    </source>
</reference>
<dbReference type="RefSeq" id="WP_183316272.1">
    <property type="nucleotide sequence ID" value="NZ_JACIEN010000001.1"/>
</dbReference>
<protein>
    <recommendedName>
        <fullName evidence="3">Phage baseplate assembly protein V</fullName>
    </recommendedName>
</protein>
<name>A0A840BVY3_9HYPH</name>
<dbReference type="InterPro" id="IPR037026">
    <property type="entry name" value="Vgr_OB-fold_dom_sf"/>
</dbReference>
<evidence type="ECO:0008006" key="3">
    <source>
        <dbReference type="Google" id="ProtNLM"/>
    </source>
</evidence>
<organism evidence="1 2">
    <name type="scientific">Chelatococcus caeni</name>
    <dbReference type="NCBI Taxonomy" id="1348468"/>
    <lineage>
        <taxon>Bacteria</taxon>
        <taxon>Pseudomonadati</taxon>
        <taxon>Pseudomonadota</taxon>
        <taxon>Alphaproteobacteria</taxon>
        <taxon>Hyphomicrobiales</taxon>
        <taxon>Chelatococcaceae</taxon>
        <taxon>Chelatococcus</taxon>
    </lineage>
</organism>
<comment type="caution">
    <text evidence="1">The sequence shown here is derived from an EMBL/GenBank/DDBJ whole genome shotgun (WGS) entry which is preliminary data.</text>
</comment>
<dbReference type="AlphaFoldDB" id="A0A840BVY3"/>
<dbReference type="Gene3D" id="2.40.50.230">
    <property type="entry name" value="Gp5 N-terminal domain"/>
    <property type="match status" value="1"/>
</dbReference>